<dbReference type="PROSITE" id="PS50995">
    <property type="entry name" value="HTH_MARR_2"/>
    <property type="match status" value="1"/>
</dbReference>
<evidence type="ECO:0000259" key="4">
    <source>
        <dbReference type="PROSITE" id="PS50995"/>
    </source>
</evidence>
<dbReference type="PANTHER" id="PTHR42756">
    <property type="entry name" value="TRANSCRIPTIONAL REGULATOR, MARR"/>
    <property type="match status" value="1"/>
</dbReference>
<feature type="domain" description="HTH marR-type" evidence="4">
    <location>
        <begin position="2"/>
        <end position="135"/>
    </location>
</feature>
<dbReference type="RefSeq" id="WP_117454901.1">
    <property type="nucleotide sequence ID" value="NZ_CP060636.1"/>
</dbReference>
<keyword evidence="6" id="KW-1185">Reference proteome</keyword>
<dbReference type="GO" id="GO:0003700">
    <property type="term" value="F:DNA-binding transcription factor activity"/>
    <property type="evidence" value="ECO:0007669"/>
    <property type="project" value="InterPro"/>
</dbReference>
<sequence length="142" mass="16575">MQSEFLFNISLIKHLYDQHMETVVQAYDIKRKELDILLFLANNPGYDTASDIIHRRGIAKSHVSTSVQHLIEKGLIYTDKLEGDKKKIHLHLFPDADAIIQEGREAQKKFYHVLIKDFTKEEVMTLQKLFKKIEHNMQNAGK</sequence>
<evidence type="ECO:0000256" key="1">
    <source>
        <dbReference type="ARBA" id="ARBA00023015"/>
    </source>
</evidence>
<dbReference type="SMART" id="SM00347">
    <property type="entry name" value="HTH_MARR"/>
    <property type="match status" value="1"/>
</dbReference>
<dbReference type="InterPro" id="IPR036388">
    <property type="entry name" value="WH-like_DNA-bd_sf"/>
</dbReference>
<evidence type="ECO:0000313" key="5">
    <source>
        <dbReference type="EMBL" id="QNM13959.1"/>
    </source>
</evidence>
<dbReference type="InterPro" id="IPR036390">
    <property type="entry name" value="WH_DNA-bd_sf"/>
</dbReference>
<keyword evidence="2" id="KW-0238">DNA-binding</keyword>
<gene>
    <name evidence="5" type="ORF">H9Q80_08475</name>
</gene>
<protein>
    <submittedName>
        <fullName evidence="5">MarR family transcriptional regulator</fullName>
    </submittedName>
</protein>
<dbReference type="Pfam" id="PF12802">
    <property type="entry name" value="MarR_2"/>
    <property type="match status" value="1"/>
</dbReference>
<name>A0A7G9GT27_9FIRM</name>
<keyword evidence="1" id="KW-0805">Transcription regulation</keyword>
<evidence type="ECO:0000313" key="6">
    <source>
        <dbReference type="Proteomes" id="UP000515856"/>
    </source>
</evidence>
<proteinExistence type="predicted"/>
<dbReference type="KEGG" id="ehn:H9Q80_08475"/>
<keyword evidence="3" id="KW-0804">Transcription</keyword>
<evidence type="ECO:0000256" key="3">
    <source>
        <dbReference type="ARBA" id="ARBA00023163"/>
    </source>
</evidence>
<dbReference type="AlphaFoldDB" id="A0A7G9GT27"/>
<accession>A0A7G9GT27</accession>
<evidence type="ECO:0000256" key="2">
    <source>
        <dbReference type="ARBA" id="ARBA00023125"/>
    </source>
</evidence>
<dbReference type="InterPro" id="IPR000835">
    <property type="entry name" value="HTH_MarR-typ"/>
</dbReference>
<dbReference type="PANTHER" id="PTHR42756:SF1">
    <property type="entry name" value="TRANSCRIPTIONAL REPRESSOR OF EMRAB OPERON"/>
    <property type="match status" value="1"/>
</dbReference>
<organism evidence="5 6">
    <name type="scientific">[Eubacterium] hominis</name>
    <dbReference type="NCBI Taxonomy" id="2764325"/>
    <lineage>
        <taxon>Bacteria</taxon>
        <taxon>Bacillati</taxon>
        <taxon>Bacillota</taxon>
        <taxon>Erysipelotrichia</taxon>
        <taxon>Erysipelotrichales</taxon>
        <taxon>Erysipelotrichaceae</taxon>
        <taxon>Amedibacillus</taxon>
    </lineage>
</organism>
<dbReference type="EMBL" id="CP060636">
    <property type="protein sequence ID" value="QNM13959.1"/>
    <property type="molecule type" value="Genomic_DNA"/>
</dbReference>
<dbReference type="Gene3D" id="1.10.10.10">
    <property type="entry name" value="Winged helix-like DNA-binding domain superfamily/Winged helix DNA-binding domain"/>
    <property type="match status" value="1"/>
</dbReference>
<reference evidence="5 6" key="1">
    <citation type="submission" date="2020-08" db="EMBL/GenBank/DDBJ databases">
        <authorList>
            <person name="Liu C."/>
            <person name="Sun Q."/>
        </authorList>
    </citation>
    <scope>NUCLEOTIDE SEQUENCE [LARGE SCALE GENOMIC DNA]</scope>
    <source>
        <strain evidence="5 6">NSJ-61</strain>
    </source>
</reference>
<dbReference type="SUPFAM" id="SSF46785">
    <property type="entry name" value="Winged helix' DNA-binding domain"/>
    <property type="match status" value="1"/>
</dbReference>
<dbReference type="Proteomes" id="UP000515856">
    <property type="component" value="Chromosome"/>
</dbReference>
<dbReference type="GO" id="GO:0003677">
    <property type="term" value="F:DNA binding"/>
    <property type="evidence" value="ECO:0007669"/>
    <property type="project" value="UniProtKB-KW"/>
</dbReference>